<evidence type="ECO:0000313" key="3">
    <source>
        <dbReference type="Proteomes" id="UP000183585"/>
    </source>
</evidence>
<feature type="region of interest" description="Disordered" evidence="1">
    <location>
        <begin position="56"/>
        <end position="138"/>
    </location>
</feature>
<feature type="compositionally biased region" description="Polar residues" evidence="1">
    <location>
        <begin position="86"/>
        <end position="99"/>
    </location>
</feature>
<evidence type="ECO:0000313" key="2">
    <source>
        <dbReference type="EMBL" id="SCF42753.1"/>
    </source>
</evidence>
<dbReference type="RefSeq" id="WP_074476914.1">
    <property type="nucleotide sequence ID" value="NZ_FMCT01000012.1"/>
</dbReference>
<name>A0A1C5AC22_9ACTN</name>
<sequence length="165" mass="17510">MSDATYQIVGECAYVSTDTPSGRTRVLLYKGALVPGNAPELKHLLDTGLVVKVGGDETGGVNADGLTTIEADDLDDDVPRRDSDGVLTSTYSSGEQPTGDQSDADSADSKRAAAQAKLPKDGSMPHPNAGQPVWVEWHVKQGGDYDDLAKQDKADLVKLAQQRQQ</sequence>
<dbReference type="AlphaFoldDB" id="A0A1C5AC22"/>
<proteinExistence type="predicted"/>
<organism evidence="2 3">
    <name type="scientific">Micromonospora carbonacea</name>
    <dbReference type="NCBI Taxonomy" id="47853"/>
    <lineage>
        <taxon>Bacteria</taxon>
        <taxon>Bacillati</taxon>
        <taxon>Actinomycetota</taxon>
        <taxon>Actinomycetes</taxon>
        <taxon>Micromonosporales</taxon>
        <taxon>Micromonosporaceae</taxon>
        <taxon>Micromonospora</taxon>
    </lineage>
</organism>
<dbReference type="Proteomes" id="UP000183585">
    <property type="component" value="Unassembled WGS sequence"/>
</dbReference>
<protein>
    <submittedName>
        <fullName evidence="2">Uncharacterized protein</fullName>
    </submittedName>
</protein>
<evidence type="ECO:0000256" key="1">
    <source>
        <dbReference type="SAM" id="MobiDB-lite"/>
    </source>
</evidence>
<accession>A0A1C5AC22</accession>
<dbReference type="EMBL" id="FMCT01000012">
    <property type="protein sequence ID" value="SCF42753.1"/>
    <property type="molecule type" value="Genomic_DNA"/>
</dbReference>
<gene>
    <name evidence="2" type="ORF">GA0070563_112125</name>
</gene>
<keyword evidence="3" id="KW-1185">Reference proteome</keyword>
<reference evidence="3" key="1">
    <citation type="submission" date="2016-06" db="EMBL/GenBank/DDBJ databases">
        <authorList>
            <person name="Varghese N."/>
            <person name="Submissions Spin"/>
        </authorList>
    </citation>
    <scope>NUCLEOTIDE SEQUENCE [LARGE SCALE GENOMIC DNA]</scope>
    <source>
        <strain evidence="3">DSM 43168</strain>
    </source>
</reference>